<dbReference type="AlphaFoldDB" id="A0AA88L5D2"/>
<dbReference type="Pfam" id="PF00078">
    <property type="entry name" value="RVT_1"/>
    <property type="match status" value="1"/>
</dbReference>
<comment type="caution">
    <text evidence="2">The sequence shown here is derived from an EMBL/GenBank/DDBJ whole genome shotgun (WGS) entry which is preliminary data.</text>
</comment>
<dbReference type="EMBL" id="JAVRJZ010000008">
    <property type="protein sequence ID" value="KAK2719173.1"/>
    <property type="molecule type" value="Genomic_DNA"/>
</dbReference>
<name>A0AA88L5D2_ARTSF</name>
<evidence type="ECO:0000259" key="1">
    <source>
        <dbReference type="Pfam" id="PF00078"/>
    </source>
</evidence>
<evidence type="ECO:0000313" key="3">
    <source>
        <dbReference type="Proteomes" id="UP001187531"/>
    </source>
</evidence>
<dbReference type="InterPro" id="IPR000477">
    <property type="entry name" value="RT_dom"/>
</dbReference>
<organism evidence="2 3">
    <name type="scientific">Artemia franciscana</name>
    <name type="common">Brine shrimp</name>
    <name type="synonym">Artemia sanfranciscana</name>
    <dbReference type="NCBI Taxonomy" id="6661"/>
    <lineage>
        <taxon>Eukaryota</taxon>
        <taxon>Metazoa</taxon>
        <taxon>Ecdysozoa</taxon>
        <taxon>Arthropoda</taxon>
        <taxon>Crustacea</taxon>
        <taxon>Branchiopoda</taxon>
        <taxon>Anostraca</taxon>
        <taxon>Artemiidae</taxon>
        <taxon>Artemia</taxon>
    </lineage>
</organism>
<accession>A0AA88L5D2</accession>
<keyword evidence="3" id="KW-1185">Reference proteome</keyword>
<protein>
    <recommendedName>
        <fullName evidence="1">Reverse transcriptase domain-containing protein</fullName>
    </recommendedName>
</protein>
<evidence type="ECO:0000313" key="2">
    <source>
        <dbReference type="EMBL" id="KAK2719173.1"/>
    </source>
</evidence>
<sequence>MKQKIFVAFELQEDLNCTTKKSENEVDLNLLNEVPTNQAKDEDKDDFYALLSFKLSSVPPHDYPTVLRGFNTGVANSSCLYNAAVGPMLTDTLNDNVRIKRTLSTGMNLESGVAQGGVLSVLLFALYISDLNAENLQRAKTYLYADDLAVTVECGQKEEIQTYAKKAANKERNYPFRKENNNDDVHQ</sequence>
<reference evidence="2" key="1">
    <citation type="submission" date="2023-07" db="EMBL/GenBank/DDBJ databases">
        <title>Chromosome-level genome assembly of Artemia franciscana.</title>
        <authorList>
            <person name="Jo E."/>
        </authorList>
    </citation>
    <scope>NUCLEOTIDE SEQUENCE</scope>
    <source>
        <tissue evidence="2">Whole body</tissue>
    </source>
</reference>
<gene>
    <name evidence="2" type="ORF">QYM36_004866</name>
</gene>
<feature type="domain" description="Reverse transcriptase" evidence="1">
    <location>
        <begin position="93"/>
        <end position="166"/>
    </location>
</feature>
<dbReference type="Proteomes" id="UP001187531">
    <property type="component" value="Unassembled WGS sequence"/>
</dbReference>
<proteinExistence type="predicted"/>